<accession>A0A3M6QZU4</accession>
<dbReference type="EMBL" id="RDQO01000001">
    <property type="protein sequence ID" value="RMX08530.1"/>
    <property type="molecule type" value="Genomic_DNA"/>
</dbReference>
<evidence type="ECO:0000313" key="2">
    <source>
        <dbReference type="EMBL" id="RMX08530.1"/>
    </source>
</evidence>
<dbReference type="AlphaFoldDB" id="A0A3M6QZU4"/>
<name>A0A3M6QZU4_9BURK</name>
<sequence length="119" mass="13324">MQTTIDAIRDAHAATMRAIHQANRDFGNSGGIAVMLHRLQEAGLELKAAENQAVRAKSRRDLLASHPTQTPEYWERLALDERAFAESDRLMRTGSVESIELHIKNAEQYEAKAKDLRAA</sequence>
<keyword evidence="1" id="KW-0175">Coiled coil</keyword>
<proteinExistence type="predicted"/>
<protein>
    <submittedName>
        <fullName evidence="2">Uncharacterized protein</fullName>
    </submittedName>
</protein>
<evidence type="ECO:0000256" key="1">
    <source>
        <dbReference type="SAM" id="Coils"/>
    </source>
</evidence>
<reference evidence="2 3" key="1">
    <citation type="submission" date="2018-10" db="EMBL/GenBank/DDBJ databases">
        <title>Draft genome of Cortibacter populi DSM10536.</title>
        <authorList>
            <person name="Bernier A.-M."/>
            <person name="Bernard K."/>
        </authorList>
    </citation>
    <scope>NUCLEOTIDE SEQUENCE [LARGE SCALE GENOMIC DNA]</scope>
    <source>
        <strain evidence="2 3">DSM 105136</strain>
    </source>
</reference>
<feature type="coiled-coil region" evidence="1">
    <location>
        <begin position="32"/>
        <end position="59"/>
    </location>
</feature>
<dbReference type="RefSeq" id="WP_122226655.1">
    <property type="nucleotide sequence ID" value="NZ_RDQO01000001.1"/>
</dbReference>
<dbReference type="Proteomes" id="UP000278006">
    <property type="component" value="Unassembled WGS sequence"/>
</dbReference>
<evidence type="ECO:0000313" key="3">
    <source>
        <dbReference type="Proteomes" id="UP000278006"/>
    </source>
</evidence>
<keyword evidence="3" id="KW-1185">Reference proteome</keyword>
<gene>
    <name evidence="2" type="ORF">D8I35_05490</name>
</gene>
<comment type="caution">
    <text evidence="2">The sequence shown here is derived from an EMBL/GenBank/DDBJ whole genome shotgun (WGS) entry which is preliminary data.</text>
</comment>
<organism evidence="2 3">
    <name type="scientific">Corticibacter populi</name>
    <dbReference type="NCBI Taxonomy" id="1550736"/>
    <lineage>
        <taxon>Bacteria</taxon>
        <taxon>Pseudomonadati</taxon>
        <taxon>Pseudomonadota</taxon>
        <taxon>Betaproteobacteria</taxon>
        <taxon>Burkholderiales</taxon>
        <taxon>Comamonadaceae</taxon>
        <taxon>Corticibacter</taxon>
    </lineage>
</organism>